<dbReference type="RefSeq" id="WP_114549314.1">
    <property type="nucleotide sequence ID" value="NZ_PPUT01000021.1"/>
</dbReference>
<proteinExistence type="predicted"/>
<evidence type="ECO:0000313" key="2">
    <source>
        <dbReference type="Proteomes" id="UP000253805"/>
    </source>
</evidence>
<dbReference type="AlphaFoldDB" id="A0A369NZ23"/>
<comment type="caution">
    <text evidence="1">The sequence shown here is derived from an EMBL/GenBank/DDBJ whole genome shotgun (WGS) entry which is preliminary data.</text>
</comment>
<evidence type="ECO:0000313" key="1">
    <source>
        <dbReference type="EMBL" id="RDC43298.1"/>
    </source>
</evidence>
<name>A0A369NZ23_9ACTN</name>
<accession>A0A369NZ23</accession>
<reference evidence="1 2" key="1">
    <citation type="journal article" date="2018" name="Elife">
        <title>Discovery and characterization of a prevalent human gut bacterial enzyme sufficient for the inactivation of a family of plant toxins.</title>
        <authorList>
            <person name="Koppel N."/>
            <person name="Bisanz J.E."/>
            <person name="Pandelia M.E."/>
            <person name="Turnbaugh P.J."/>
            <person name="Balskus E.P."/>
        </authorList>
    </citation>
    <scope>NUCLEOTIDE SEQUENCE [LARGE SCALE GENOMIC DNA]</scope>
    <source>
        <strain evidence="1 2">OB21 GAM 11</strain>
    </source>
</reference>
<organism evidence="1 2">
    <name type="scientific">Adlercreutzia equolifaciens subsp. celatus</name>
    <dbReference type="NCBI Taxonomy" id="394340"/>
    <lineage>
        <taxon>Bacteria</taxon>
        <taxon>Bacillati</taxon>
        <taxon>Actinomycetota</taxon>
        <taxon>Coriobacteriia</taxon>
        <taxon>Eggerthellales</taxon>
        <taxon>Eggerthellaceae</taxon>
        <taxon>Adlercreutzia</taxon>
    </lineage>
</organism>
<dbReference type="EMBL" id="PPUT01000021">
    <property type="protein sequence ID" value="RDC43298.1"/>
    <property type="molecule type" value="Genomic_DNA"/>
</dbReference>
<dbReference type="Proteomes" id="UP000253805">
    <property type="component" value="Unassembled WGS sequence"/>
</dbReference>
<protein>
    <submittedName>
        <fullName evidence="1">Uncharacterized protein</fullName>
    </submittedName>
</protein>
<gene>
    <name evidence="1" type="ORF">C1850_08215</name>
</gene>
<sequence length="77" mass="8245">MTANHRKDALEVAHITGVQGIRAAMARLADEEADVPLPGATPEEVPLGRRTCSVCAADNDGSRETCWNCGASLRRVR</sequence>